<sequence length="731" mass="84949">MNWHPLSYEALLNDNYSAISEFYEEAIEQDPEIISHYWYLGLSYLLQEQEEAAQSTWIYAMTQGFGEEMESEMLTLGKILNTEAERQEMIQNYALASLIRRNLQELDASSINNLLRIVKLEILANNFSPKLLYDWQVFELLNEADSNCVDADLLLEVVIQVLGFSTLASIDFAEISLPYIINKNDLIAQVMSIAIRMGYDEEKPTYAAYLTEFCLKIEPQNINLLSELLTFYLRSNKTDEIIQTAQRIYNIYINDQACSTISLKLYSIYRAILGFLHSGGWLEIDPILEQYKSLLLEVVNNPPEIIENHLIDRWIEIAAPLLYLADNPSENRRLINGISQIFQKQVKMKLKTQKIYLEKTKIKPTKKIKIGYIASTLRKNSVGWLSRWLFHYHNREQFQIGLYLMNQPEDELTQNWFRNKVDYTYNFGRDIQEILQQIQADDLDILVDLDSLTNNVTCQVLVFKPAKIQVSWLGYDSSGLSTLDYFISDPYVLPENAQDYYQENIWRLPQTYLAVDGFEIGEQTLTREQLNIPEDAIIYWTGQNGFKRHPDMINCQMQILQEVPNSYLLIKGIGNDEKIQQLFKTIALKYQVSPDRFRFLPIVADELTHRANLQIADIVLDTYPYNGATTTLEVLWMGIPLVTRVGEQFAARNSYTFMTNVGLTEGIAWTNEEYIDWGIQLGKNEALRQQVREKLQQSRQTSPVWNAKIFTQEMEKAYQQMVKNYLDNTTA</sequence>
<keyword evidence="2" id="KW-0328">Glycosyltransferase</keyword>
<dbReference type="KEGG" id="cyp:PCC8801_3536"/>
<dbReference type="STRING" id="41431.PCC8801_3536"/>
<dbReference type="HOGENOM" id="CLU_022025_0_0_3"/>
<dbReference type="InterPro" id="IPR051939">
    <property type="entry name" value="Glycosyltr_41/O-GlcNAc_trsf"/>
</dbReference>
<evidence type="ECO:0000313" key="8">
    <source>
        <dbReference type="Proteomes" id="UP000008204"/>
    </source>
</evidence>
<reference evidence="8" key="1">
    <citation type="journal article" date="2011" name="MBio">
        <title>Novel metabolic attributes of the genus Cyanothece, comprising a group of unicellular nitrogen-fixing Cyanobacteria.</title>
        <authorList>
            <person name="Bandyopadhyay A."/>
            <person name="Elvitigala T."/>
            <person name="Welsh E."/>
            <person name="Stockel J."/>
            <person name="Liberton M."/>
            <person name="Min H."/>
            <person name="Sherman L.A."/>
            <person name="Pakrasi H.B."/>
        </authorList>
    </citation>
    <scope>NUCLEOTIDE SEQUENCE [LARGE SCALE GENOMIC DNA]</scope>
    <source>
        <strain evidence="8">PCC 8801</strain>
    </source>
</reference>
<dbReference type="GO" id="GO:0016757">
    <property type="term" value="F:glycosyltransferase activity"/>
    <property type="evidence" value="ECO:0007669"/>
    <property type="project" value="UniProtKB-KW"/>
</dbReference>
<dbReference type="InterPro" id="IPR011990">
    <property type="entry name" value="TPR-like_helical_dom_sf"/>
</dbReference>
<dbReference type="PANTHER" id="PTHR44835:SF1">
    <property type="entry name" value="PROTEIN O-GLCNAC TRANSFERASE"/>
    <property type="match status" value="1"/>
</dbReference>
<keyword evidence="8" id="KW-1185">Reference proteome</keyword>
<feature type="domain" description="O-GlcNAc transferase C-terminal" evidence="6">
    <location>
        <begin position="526"/>
        <end position="714"/>
    </location>
</feature>
<dbReference type="Gene3D" id="3.40.50.11380">
    <property type="match status" value="1"/>
</dbReference>
<evidence type="ECO:0000313" key="7">
    <source>
        <dbReference type="EMBL" id="ACK67501.1"/>
    </source>
</evidence>
<evidence type="ECO:0000256" key="3">
    <source>
        <dbReference type="ARBA" id="ARBA00022679"/>
    </source>
</evidence>
<dbReference type="Gene3D" id="3.40.50.2000">
    <property type="entry name" value="Glycogen Phosphorylase B"/>
    <property type="match status" value="1"/>
</dbReference>
<dbReference type="EMBL" id="CP001287">
    <property type="protein sequence ID" value="ACK67501.1"/>
    <property type="molecule type" value="Genomic_DNA"/>
</dbReference>
<dbReference type="Pfam" id="PF13844">
    <property type="entry name" value="Glyco_transf_41"/>
    <property type="match status" value="2"/>
</dbReference>
<feature type="domain" description="O-GlcNAc transferase C-terminal" evidence="6">
    <location>
        <begin position="346"/>
        <end position="516"/>
    </location>
</feature>
<dbReference type="AlphaFoldDB" id="B7K1F9"/>
<evidence type="ECO:0000259" key="6">
    <source>
        <dbReference type="Pfam" id="PF13844"/>
    </source>
</evidence>
<evidence type="ECO:0000256" key="4">
    <source>
        <dbReference type="ARBA" id="ARBA00022737"/>
    </source>
</evidence>
<proteinExistence type="predicted"/>
<accession>B7K1F9</accession>
<dbReference type="RefSeq" id="WP_012596759.1">
    <property type="nucleotide sequence ID" value="NC_011726.1"/>
</dbReference>
<name>B7K1F9_RIPO1</name>
<dbReference type="PANTHER" id="PTHR44835">
    <property type="entry name" value="UDP-N-ACETYLGLUCOSAMINE--PEPTIDE N-ACETYLGLUCOSAMINYLTRANSFERASE SPINDLY-RELATED"/>
    <property type="match status" value="1"/>
</dbReference>
<dbReference type="OrthoDB" id="146908at2"/>
<keyword evidence="5" id="KW-0802">TPR repeat</keyword>
<gene>
    <name evidence="7" type="ordered locus">PCC8801_3536</name>
</gene>
<organism evidence="7 8">
    <name type="scientific">Rippkaea orientalis (strain PCC 8801 / RF-1)</name>
    <name type="common">Cyanothece sp. (strain PCC 8801)</name>
    <dbReference type="NCBI Taxonomy" id="41431"/>
    <lineage>
        <taxon>Bacteria</taxon>
        <taxon>Bacillati</taxon>
        <taxon>Cyanobacteriota</taxon>
        <taxon>Cyanophyceae</taxon>
        <taxon>Oscillatoriophycideae</taxon>
        <taxon>Chroococcales</taxon>
        <taxon>Aphanothecaceae</taxon>
        <taxon>Rippkaea</taxon>
        <taxon>Rippkaea orientalis</taxon>
    </lineage>
</organism>
<dbReference type="CAZy" id="GT41">
    <property type="family name" value="Glycosyltransferase Family 41"/>
</dbReference>
<keyword evidence="4" id="KW-0677">Repeat</keyword>
<keyword evidence="3" id="KW-0808">Transferase</keyword>
<evidence type="ECO:0000256" key="5">
    <source>
        <dbReference type="ARBA" id="ARBA00022803"/>
    </source>
</evidence>
<dbReference type="Proteomes" id="UP000008204">
    <property type="component" value="Chromosome"/>
</dbReference>
<dbReference type="eggNOG" id="COG3914">
    <property type="taxonomic scope" value="Bacteria"/>
</dbReference>
<comment type="pathway">
    <text evidence="1">Protein modification; protein glycosylation.</text>
</comment>
<evidence type="ECO:0000256" key="2">
    <source>
        <dbReference type="ARBA" id="ARBA00022676"/>
    </source>
</evidence>
<evidence type="ECO:0000256" key="1">
    <source>
        <dbReference type="ARBA" id="ARBA00004922"/>
    </source>
</evidence>
<dbReference type="SUPFAM" id="SSF48452">
    <property type="entry name" value="TPR-like"/>
    <property type="match status" value="1"/>
</dbReference>
<protein>
    <recommendedName>
        <fullName evidence="6">O-GlcNAc transferase C-terminal domain-containing protein</fullName>
    </recommendedName>
</protein>
<dbReference type="SUPFAM" id="SSF53756">
    <property type="entry name" value="UDP-Glycosyltransferase/glycogen phosphorylase"/>
    <property type="match status" value="1"/>
</dbReference>
<dbReference type="InterPro" id="IPR029489">
    <property type="entry name" value="OGT/SEC/SPY_C"/>
</dbReference>